<dbReference type="PRINTS" id="PR01837">
    <property type="entry name" value="MGTCSAPBPROT"/>
</dbReference>
<dbReference type="STRING" id="1122133.SAMN02745157_1381"/>
<dbReference type="Proteomes" id="UP000184485">
    <property type="component" value="Unassembled WGS sequence"/>
</dbReference>
<evidence type="ECO:0000256" key="1">
    <source>
        <dbReference type="ARBA" id="ARBA00004651"/>
    </source>
</evidence>
<organism evidence="9 10">
    <name type="scientific">Kaistia soli DSM 19436</name>
    <dbReference type="NCBI Taxonomy" id="1122133"/>
    <lineage>
        <taxon>Bacteria</taxon>
        <taxon>Pseudomonadati</taxon>
        <taxon>Pseudomonadota</taxon>
        <taxon>Alphaproteobacteria</taxon>
        <taxon>Hyphomicrobiales</taxon>
        <taxon>Kaistiaceae</taxon>
        <taxon>Kaistia</taxon>
    </lineage>
</organism>
<evidence type="ECO:0000256" key="2">
    <source>
        <dbReference type="ARBA" id="ARBA00009298"/>
    </source>
</evidence>
<keyword evidence="3" id="KW-1003">Cell membrane</keyword>
<comment type="subcellular location">
    <subcellularLocation>
        <location evidence="7">Cell inner membrane</location>
        <topology evidence="7">Multi-pass membrane protein</topology>
    </subcellularLocation>
    <subcellularLocation>
        <location evidence="1">Cell membrane</location>
        <topology evidence="1">Multi-pass membrane protein</topology>
    </subcellularLocation>
</comment>
<name>A0A1M4XYZ1_9HYPH</name>
<evidence type="ECO:0000313" key="9">
    <source>
        <dbReference type="EMBL" id="SHE98824.1"/>
    </source>
</evidence>
<accession>A0A1M4XYZ1</accession>
<evidence type="ECO:0000259" key="8">
    <source>
        <dbReference type="Pfam" id="PF02308"/>
    </source>
</evidence>
<evidence type="ECO:0000256" key="7">
    <source>
        <dbReference type="RuleBase" id="RU365041"/>
    </source>
</evidence>
<evidence type="ECO:0000313" key="10">
    <source>
        <dbReference type="Proteomes" id="UP000184485"/>
    </source>
</evidence>
<keyword evidence="10" id="KW-1185">Reference proteome</keyword>
<keyword evidence="5 7" id="KW-1133">Transmembrane helix</keyword>
<dbReference type="RefSeq" id="WP_073051930.1">
    <property type="nucleotide sequence ID" value="NZ_FQUP01000001.1"/>
</dbReference>
<dbReference type="PANTHER" id="PTHR33778:SF1">
    <property type="entry name" value="MAGNESIUM TRANSPORTER YHID-RELATED"/>
    <property type="match status" value="1"/>
</dbReference>
<feature type="transmembrane region" description="Helical" evidence="7">
    <location>
        <begin position="38"/>
        <end position="57"/>
    </location>
</feature>
<reference evidence="9 10" key="1">
    <citation type="submission" date="2016-11" db="EMBL/GenBank/DDBJ databases">
        <authorList>
            <person name="Jaros S."/>
            <person name="Januszkiewicz K."/>
            <person name="Wedrychowicz H."/>
        </authorList>
    </citation>
    <scope>NUCLEOTIDE SEQUENCE [LARGE SCALE GENOMIC DNA]</scope>
    <source>
        <strain evidence="9 10">DSM 19436</strain>
    </source>
</reference>
<gene>
    <name evidence="9" type="ORF">SAMN02745157_1381</name>
</gene>
<feature type="transmembrane region" description="Helical" evidence="7">
    <location>
        <begin position="6"/>
        <end position="26"/>
    </location>
</feature>
<proteinExistence type="inferred from homology"/>
<evidence type="ECO:0000256" key="3">
    <source>
        <dbReference type="ARBA" id="ARBA00022475"/>
    </source>
</evidence>
<feature type="transmembrane region" description="Helical" evidence="7">
    <location>
        <begin position="123"/>
        <end position="140"/>
    </location>
</feature>
<keyword evidence="7" id="KW-0997">Cell inner membrane</keyword>
<protein>
    <recommendedName>
        <fullName evidence="7">Protein MgtC</fullName>
    </recommendedName>
</protein>
<dbReference type="PANTHER" id="PTHR33778">
    <property type="entry name" value="PROTEIN MGTC"/>
    <property type="match status" value="1"/>
</dbReference>
<evidence type="ECO:0000256" key="4">
    <source>
        <dbReference type="ARBA" id="ARBA00022692"/>
    </source>
</evidence>
<dbReference type="OrthoDB" id="9811198at2"/>
<comment type="similarity">
    <text evidence="2 7">Belongs to the MgtC/SapB family.</text>
</comment>
<evidence type="ECO:0000256" key="5">
    <source>
        <dbReference type="ARBA" id="ARBA00022989"/>
    </source>
</evidence>
<feature type="domain" description="MgtC/SapB/SrpB/YhiD N-terminal" evidence="8">
    <location>
        <begin position="13"/>
        <end position="145"/>
    </location>
</feature>
<feature type="transmembrane region" description="Helical" evidence="7">
    <location>
        <begin position="69"/>
        <end position="90"/>
    </location>
</feature>
<dbReference type="InterPro" id="IPR003416">
    <property type="entry name" value="MgtC/SapB/SrpB/YhiD_fam"/>
</dbReference>
<keyword evidence="4 7" id="KW-0812">Transmembrane</keyword>
<dbReference type="InterPro" id="IPR049177">
    <property type="entry name" value="MgtC_SapB_SrpB_YhiD_N"/>
</dbReference>
<keyword evidence="6 7" id="KW-0472">Membrane</keyword>
<dbReference type="EMBL" id="FQUP01000001">
    <property type="protein sequence ID" value="SHE98824.1"/>
    <property type="molecule type" value="Genomic_DNA"/>
</dbReference>
<dbReference type="Pfam" id="PF02308">
    <property type="entry name" value="MgtC"/>
    <property type="match status" value="1"/>
</dbReference>
<evidence type="ECO:0000256" key="6">
    <source>
        <dbReference type="ARBA" id="ARBA00023136"/>
    </source>
</evidence>
<dbReference type="GO" id="GO:0005886">
    <property type="term" value="C:plasma membrane"/>
    <property type="evidence" value="ECO:0007669"/>
    <property type="project" value="UniProtKB-SubCell"/>
</dbReference>
<dbReference type="AlphaFoldDB" id="A0A1M4XYZ1"/>
<feature type="transmembrane region" description="Helical" evidence="7">
    <location>
        <begin position="97"/>
        <end position="117"/>
    </location>
</feature>
<sequence>MTSPELIDAIIRLGLASLCGLLIGINRDAKAKTAGMRTLGLVALGAALVTMAAATHPDFGGHADAESRVLQGAIQGVLAGIGFIGAGAILRHGRHEEIVHGVTTAATVWMAAALGIACGLARWPLVLVALGFVFVILIVAKPIERWILSRFGLEEKEKAPDPPATGSGSPLH</sequence>